<dbReference type="EMBL" id="CP114052">
    <property type="protein sequence ID" value="WAW15245.1"/>
    <property type="molecule type" value="Genomic_DNA"/>
</dbReference>
<reference evidence="2" key="1">
    <citation type="submission" date="2022-12" db="EMBL/GenBank/DDBJ databases">
        <title>Peptostreptococcus.</title>
        <authorList>
            <person name="Lee S.H."/>
        </authorList>
    </citation>
    <scope>NUCLEOTIDE SEQUENCE</scope>
    <source>
        <strain evidence="2">CBA3647</strain>
    </source>
</reference>
<gene>
    <name evidence="2" type="ORF">O0R46_02000</name>
</gene>
<organism evidence="2 3">
    <name type="scientific">Peptostreptococcus equinus</name>
    <dbReference type="NCBI Taxonomy" id="3003601"/>
    <lineage>
        <taxon>Bacteria</taxon>
        <taxon>Bacillati</taxon>
        <taxon>Bacillota</taxon>
        <taxon>Clostridia</taxon>
        <taxon>Peptostreptococcales</taxon>
        <taxon>Peptostreptococcaceae</taxon>
        <taxon>Peptostreptococcus</taxon>
    </lineage>
</organism>
<evidence type="ECO:0000313" key="3">
    <source>
        <dbReference type="Proteomes" id="UP001164187"/>
    </source>
</evidence>
<sequence>MENKKEITLRIPQELYEALTKMSEETGIPIAHIIIFALWNYL</sequence>
<evidence type="ECO:0000259" key="1">
    <source>
        <dbReference type="Pfam" id="PF12651"/>
    </source>
</evidence>
<keyword evidence="3" id="KW-1185">Reference proteome</keyword>
<dbReference type="InterPro" id="IPR038733">
    <property type="entry name" value="Predicted_DNA_bind_prot_RHH"/>
</dbReference>
<name>A0ABY7JQ54_9FIRM</name>
<accession>A0ABY7JQ54</accession>
<dbReference type="InterPro" id="IPR010985">
    <property type="entry name" value="Ribbon_hlx_hlx"/>
</dbReference>
<evidence type="ECO:0000313" key="2">
    <source>
        <dbReference type="EMBL" id="WAW15245.1"/>
    </source>
</evidence>
<protein>
    <submittedName>
        <fullName evidence="2">Ribbon-helix-helix domain-containing protein</fullName>
    </submittedName>
</protein>
<dbReference type="Pfam" id="PF12651">
    <property type="entry name" value="RHH_3"/>
    <property type="match status" value="1"/>
</dbReference>
<dbReference type="Proteomes" id="UP001164187">
    <property type="component" value="Chromosome"/>
</dbReference>
<dbReference type="SUPFAM" id="SSF47598">
    <property type="entry name" value="Ribbon-helix-helix"/>
    <property type="match status" value="1"/>
</dbReference>
<feature type="domain" description="Predicted DNA-binding protein ribbon-helix-helix" evidence="1">
    <location>
        <begin position="3"/>
        <end position="34"/>
    </location>
</feature>
<dbReference type="RefSeq" id="WP_269311939.1">
    <property type="nucleotide sequence ID" value="NZ_CP114052.1"/>
</dbReference>
<proteinExistence type="predicted"/>